<dbReference type="AlphaFoldDB" id="A0A8H7R9V3"/>
<sequence>MRRKLDKYVADLGKNDLKRTKNVNWNGKIDSDIANSKTAFALKFAACSRMIKALAFKANDFFFAPAIEKKVAAAKM</sequence>
<evidence type="ECO:0000313" key="2">
    <source>
        <dbReference type="Proteomes" id="UP000650833"/>
    </source>
</evidence>
<comment type="caution">
    <text evidence="1">The sequence shown here is derived from an EMBL/GenBank/DDBJ whole genome shotgun (WGS) entry which is preliminary data.</text>
</comment>
<protein>
    <submittedName>
        <fullName evidence="1">Uncharacterized protein</fullName>
    </submittedName>
</protein>
<organism evidence="1 2">
    <name type="scientific">Mucor plumbeus</name>
    <dbReference type="NCBI Taxonomy" id="97098"/>
    <lineage>
        <taxon>Eukaryota</taxon>
        <taxon>Fungi</taxon>
        <taxon>Fungi incertae sedis</taxon>
        <taxon>Mucoromycota</taxon>
        <taxon>Mucoromycotina</taxon>
        <taxon>Mucoromycetes</taxon>
        <taxon>Mucorales</taxon>
        <taxon>Mucorineae</taxon>
        <taxon>Mucoraceae</taxon>
        <taxon>Mucor</taxon>
    </lineage>
</organism>
<dbReference type="OrthoDB" id="69461at2759"/>
<name>A0A8H7R9V3_9FUNG</name>
<dbReference type="EMBL" id="JAEPRC010000153">
    <property type="protein sequence ID" value="KAG2206370.1"/>
    <property type="molecule type" value="Genomic_DNA"/>
</dbReference>
<evidence type="ECO:0000313" key="1">
    <source>
        <dbReference type="EMBL" id="KAG2206370.1"/>
    </source>
</evidence>
<proteinExistence type="predicted"/>
<accession>A0A8H7R9V3</accession>
<keyword evidence="2" id="KW-1185">Reference proteome</keyword>
<reference evidence="1" key="1">
    <citation type="submission" date="2020-12" db="EMBL/GenBank/DDBJ databases">
        <title>Metabolic potential, ecology and presence of endohyphal bacteria is reflected in genomic diversity of Mucoromycotina.</title>
        <authorList>
            <person name="Muszewska A."/>
            <person name="Okrasinska A."/>
            <person name="Steczkiewicz K."/>
            <person name="Drgas O."/>
            <person name="Orlowska M."/>
            <person name="Perlinska-Lenart U."/>
            <person name="Aleksandrzak-Piekarczyk T."/>
            <person name="Szatraj K."/>
            <person name="Zielenkiewicz U."/>
            <person name="Pilsyk S."/>
            <person name="Malc E."/>
            <person name="Mieczkowski P."/>
            <person name="Kruszewska J.S."/>
            <person name="Biernat P."/>
            <person name="Pawlowska J."/>
        </authorList>
    </citation>
    <scope>NUCLEOTIDE SEQUENCE</scope>
    <source>
        <strain evidence="1">CBS 226.32</strain>
    </source>
</reference>
<dbReference type="Proteomes" id="UP000650833">
    <property type="component" value="Unassembled WGS sequence"/>
</dbReference>
<gene>
    <name evidence="1" type="ORF">INT46_003766</name>
</gene>